<dbReference type="RefSeq" id="WP_013779722.1">
    <property type="nucleotide sequence ID" value="NC_015520.1"/>
</dbReference>
<dbReference type="STRING" id="697281.Mahau_0065"/>
<dbReference type="KEGG" id="mas:Mahau_0065"/>
<dbReference type="eggNOG" id="ENOG503440Y">
    <property type="taxonomic scope" value="Bacteria"/>
</dbReference>
<dbReference type="Proteomes" id="UP000008457">
    <property type="component" value="Chromosome"/>
</dbReference>
<gene>
    <name evidence="1" type="ordered locus">Mahau_0065</name>
</gene>
<evidence type="ECO:0000313" key="2">
    <source>
        <dbReference type="Proteomes" id="UP000008457"/>
    </source>
</evidence>
<reference evidence="1 2" key="2">
    <citation type="journal article" date="2011" name="Stand. Genomic Sci.">
        <title>Complete genome sequence of Mahella australiensis type strain (50-1 BON).</title>
        <authorList>
            <person name="Sikorski J."/>
            <person name="Teshima H."/>
            <person name="Nolan M."/>
            <person name="Lucas S."/>
            <person name="Hammon N."/>
            <person name="Deshpande S."/>
            <person name="Cheng J.F."/>
            <person name="Pitluck S."/>
            <person name="Liolios K."/>
            <person name="Pagani I."/>
            <person name="Ivanova N."/>
            <person name="Huntemann M."/>
            <person name="Mavromatis K."/>
            <person name="Ovchinikova G."/>
            <person name="Pati A."/>
            <person name="Tapia R."/>
            <person name="Han C."/>
            <person name="Goodwin L."/>
            <person name="Chen A."/>
            <person name="Palaniappan K."/>
            <person name="Land M."/>
            <person name="Hauser L."/>
            <person name="Ngatchou-Djao O.D."/>
            <person name="Rohde M."/>
            <person name="Pukall R."/>
            <person name="Spring S."/>
            <person name="Abt B."/>
            <person name="Goker M."/>
            <person name="Detter J.C."/>
            <person name="Woyke T."/>
            <person name="Bristow J."/>
            <person name="Markowitz V."/>
            <person name="Hugenholtz P."/>
            <person name="Eisen J.A."/>
            <person name="Kyrpides N.C."/>
            <person name="Klenk H.P."/>
            <person name="Lapidus A."/>
        </authorList>
    </citation>
    <scope>NUCLEOTIDE SEQUENCE [LARGE SCALE GENOMIC DNA]</scope>
    <source>
        <strain evidence="2">DSM 15567 / CIP 107919 / 50-1 BON</strain>
    </source>
</reference>
<name>F3ZVD8_MAHA5</name>
<dbReference type="HOGENOM" id="CLU_1956936_0_0_9"/>
<protein>
    <submittedName>
        <fullName evidence="1">Uncharacterized protein</fullName>
    </submittedName>
</protein>
<reference evidence="2" key="1">
    <citation type="submission" date="2010-11" db="EMBL/GenBank/DDBJ databases">
        <title>The complete genome of Mahella australiensis DSM 15567.</title>
        <authorList>
            <consortium name="US DOE Joint Genome Institute (JGI-PGF)"/>
            <person name="Lucas S."/>
            <person name="Copeland A."/>
            <person name="Lapidus A."/>
            <person name="Bruce D."/>
            <person name="Goodwin L."/>
            <person name="Pitluck S."/>
            <person name="Kyrpides N."/>
            <person name="Mavromatis K."/>
            <person name="Pagani I."/>
            <person name="Ivanova N."/>
            <person name="Teshima H."/>
            <person name="Brettin T."/>
            <person name="Detter J.C."/>
            <person name="Han C."/>
            <person name="Tapia R."/>
            <person name="Land M."/>
            <person name="Hauser L."/>
            <person name="Markowitz V."/>
            <person name="Cheng J.-F."/>
            <person name="Hugenholtz P."/>
            <person name="Woyke T."/>
            <person name="Wu D."/>
            <person name="Spring S."/>
            <person name="Pukall R."/>
            <person name="Steenblock K."/>
            <person name="Schneider S."/>
            <person name="Klenk H.-P."/>
            <person name="Eisen J.A."/>
        </authorList>
    </citation>
    <scope>NUCLEOTIDE SEQUENCE [LARGE SCALE GENOMIC DNA]</scope>
    <source>
        <strain evidence="2">DSM 15567 / CIP 107919 / 50-1 BON</strain>
    </source>
</reference>
<proteinExistence type="predicted"/>
<sequence length="128" mass="14334">MIREAINRQLATIPEFGGRIYEAYMAPAKARAPYVTVKMASQRASTTISFAGENNIEVRIYGEPTSFKTLDVLEQKVIAALNEKYIADSTGNKYYTRWVPGGADYTEDERGLIVRLIYFAAGVLNERS</sequence>
<evidence type="ECO:0000313" key="1">
    <source>
        <dbReference type="EMBL" id="AEE95288.1"/>
    </source>
</evidence>
<dbReference type="AlphaFoldDB" id="F3ZVD8"/>
<accession>F3ZVD8</accession>
<organism evidence="1 2">
    <name type="scientific">Mahella australiensis (strain DSM 15567 / CIP 107919 / 50-1 BON)</name>
    <dbReference type="NCBI Taxonomy" id="697281"/>
    <lineage>
        <taxon>Bacteria</taxon>
        <taxon>Bacillati</taxon>
        <taxon>Bacillota</taxon>
        <taxon>Clostridia</taxon>
        <taxon>Thermoanaerobacterales</taxon>
        <taxon>Thermoanaerobacterales Family IV. Incertae Sedis</taxon>
        <taxon>Mahella</taxon>
    </lineage>
</organism>
<dbReference type="EMBL" id="CP002360">
    <property type="protein sequence ID" value="AEE95288.1"/>
    <property type="molecule type" value="Genomic_DNA"/>
</dbReference>
<keyword evidence="2" id="KW-1185">Reference proteome</keyword>